<feature type="region of interest" description="Disordered" evidence="8">
    <location>
        <begin position="70"/>
        <end position="97"/>
    </location>
</feature>
<dbReference type="SMART" id="SM00487">
    <property type="entry name" value="DEXDc"/>
    <property type="match status" value="1"/>
</dbReference>
<evidence type="ECO:0000256" key="7">
    <source>
        <dbReference type="RuleBase" id="RU000492"/>
    </source>
</evidence>
<accession>A0A915EMQ3</accession>
<dbReference type="GO" id="GO:0003676">
    <property type="term" value="F:nucleic acid binding"/>
    <property type="evidence" value="ECO:0007669"/>
    <property type="project" value="InterPro"/>
</dbReference>
<dbReference type="GO" id="GO:0003724">
    <property type="term" value="F:RNA helicase activity"/>
    <property type="evidence" value="ECO:0007669"/>
    <property type="project" value="UniProtKB-EC"/>
</dbReference>
<dbReference type="Proteomes" id="UP000887574">
    <property type="component" value="Unplaced"/>
</dbReference>
<dbReference type="InterPro" id="IPR014001">
    <property type="entry name" value="Helicase_ATP-bd"/>
</dbReference>
<evidence type="ECO:0000313" key="11">
    <source>
        <dbReference type="Proteomes" id="UP000887574"/>
    </source>
</evidence>
<dbReference type="AlphaFoldDB" id="A0A915EMQ3"/>
<evidence type="ECO:0000256" key="5">
    <source>
        <dbReference type="ARBA" id="ARBA00022840"/>
    </source>
</evidence>
<evidence type="ECO:0000256" key="2">
    <source>
        <dbReference type="ARBA" id="ARBA00022741"/>
    </source>
</evidence>
<evidence type="ECO:0000313" key="12">
    <source>
        <dbReference type="WBParaSite" id="jg7562"/>
    </source>
</evidence>
<feature type="domain" description="Helicase ATP-binding" evidence="9">
    <location>
        <begin position="179"/>
        <end position="354"/>
    </location>
</feature>
<dbReference type="InterPro" id="IPR011545">
    <property type="entry name" value="DEAD/DEAH_box_helicase_dom"/>
</dbReference>
<dbReference type="PROSITE" id="PS51194">
    <property type="entry name" value="HELICASE_CTER"/>
    <property type="match status" value="1"/>
</dbReference>
<dbReference type="EC" id="3.6.4.13" evidence="1"/>
<organism evidence="11 12">
    <name type="scientific">Ditylenchus dipsaci</name>
    <dbReference type="NCBI Taxonomy" id="166011"/>
    <lineage>
        <taxon>Eukaryota</taxon>
        <taxon>Metazoa</taxon>
        <taxon>Ecdysozoa</taxon>
        <taxon>Nematoda</taxon>
        <taxon>Chromadorea</taxon>
        <taxon>Rhabditida</taxon>
        <taxon>Tylenchina</taxon>
        <taxon>Tylenchomorpha</taxon>
        <taxon>Sphaerularioidea</taxon>
        <taxon>Anguinidae</taxon>
        <taxon>Anguininae</taxon>
        <taxon>Ditylenchus</taxon>
    </lineage>
</organism>
<evidence type="ECO:0000256" key="6">
    <source>
        <dbReference type="ARBA" id="ARBA00047984"/>
    </source>
</evidence>
<dbReference type="GO" id="GO:0043186">
    <property type="term" value="C:P granule"/>
    <property type="evidence" value="ECO:0007669"/>
    <property type="project" value="UniProtKB-ARBA"/>
</dbReference>
<keyword evidence="3 7" id="KW-0378">Hydrolase</keyword>
<protein>
    <recommendedName>
        <fullName evidence="1">RNA helicase</fullName>
        <ecNumber evidence="1">3.6.4.13</ecNumber>
    </recommendedName>
</protein>
<dbReference type="PANTHER" id="PTHR47958">
    <property type="entry name" value="ATP-DEPENDENT RNA HELICASE DBP3"/>
    <property type="match status" value="1"/>
</dbReference>
<sequence length="510" mass="56657">MLTSAFPKLWLRAVRCTKVFVLPKSSFGLRVRCLSGFSGQVGVEAKSNLPLTVQQAGYNRFADSHLKSNYQGGQGSYGNQVAGSRGGTRRQDFGGKDLPPIKYDNLEPINKELYQEHPSVTNRSQLEIDHFLAENQVSLHGQGDTQRPIFNFEEASFPEPILRLLQEFSKPSVIQSVSWPLALSGKDIISVAKTGSGKTLAFVLPSIMHILRQPARSPGDGPTVLVILPTRELAQQVGQVAQQFCGLMGLKVSLCYGGAPSRGQAEPIRAGVDMLVGTPGRLMDFMQQGVLKMRRCSFLVLDEADRMLDMGFEPQIRKIVGQVRPDRQTLMYSATWPKEIRKLAAEFQSNQVLLTVGSTELAASHNITQHVEVMGSRDKQDRLFKLLHEIITQPDNKTIVFVNLKREIENLTKALRTTGYPALAIHGGKEQVERDFVLNEFRSGKQIKILVATDVAGRGLDVNDVKFVINYDFPKNSEDYVHRIGRTGRGDKLGTSYTFFTNEDAVVQPI</sequence>
<dbReference type="WBParaSite" id="jg7562">
    <property type="protein sequence ID" value="jg7562"/>
    <property type="gene ID" value="jg7562"/>
</dbReference>
<keyword evidence="5 7" id="KW-0067">ATP-binding</keyword>
<dbReference type="FunFam" id="3.40.50.300:FF:000008">
    <property type="entry name" value="ATP-dependent RNA helicase RhlB"/>
    <property type="match status" value="1"/>
</dbReference>
<dbReference type="SMART" id="SM00490">
    <property type="entry name" value="HELICc"/>
    <property type="match status" value="1"/>
</dbReference>
<evidence type="ECO:0000256" key="8">
    <source>
        <dbReference type="SAM" id="MobiDB-lite"/>
    </source>
</evidence>
<keyword evidence="11" id="KW-1185">Reference proteome</keyword>
<feature type="domain" description="Helicase C-terminal" evidence="10">
    <location>
        <begin position="382"/>
        <end position="510"/>
    </location>
</feature>
<dbReference type="InterPro" id="IPR027417">
    <property type="entry name" value="P-loop_NTPase"/>
</dbReference>
<evidence type="ECO:0000256" key="1">
    <source>
        <dbReference type="ARBA" id="ARBA00012552"/>
    </source>
</evidence>
<evidence type="ECO:0000256" key="4">
    <source>
        <dbReference type="ARBA" id="ARBA00022806"/>
    </source>
</evidence>
<dbReference type="GO" id="GO:0005524">
    <property type="term" value="F:ATP binding"/>
    <property type="evidence" value="ECO:0007669"/>
    <property type="project" value="UniProtKB-KW"/>
</dbReference>
<keyword evidence="2 7" id="KW-0547">Nucleotide-binding</keyword>
<evidence type="ECO:0000259" key="9">
    <source>
        <dbReference type="PROSITE" id="PS51192"/>
    </source>
</evidence>
<dbReference type="Pfam" id="PF00271">
    <property type="entry name" value="Helicase_C"/>
    <property type="match status" value="1"/>
</dbReference>
<dbReference type="InterPro" id="IPR001650">
    <property type="entry name" value="Helicase_C-like"/>
</dbReference>
<dbReference type="PROSITE" id="PS00039">
    <property type="entry name" value="DEAD_ATP_HELICASE"/>
    <property type="match status" value="1"/>
</dbReference>
<dbReference type="GO" id="GO:0016787">
    <property type="term" value="F:hydrolase activity"/>
    <property type="evidence" value="ECO:0007669"/>
    <property type="project" value="UniProtKB-KW"/>
</dbReference>
<reference evidence="12" key="1">
    <citation type="submission" date="2022-11" db="UniProtKB">
        <authorList>
            <consortium name="WormBaseParasite"/>
        </authorList>
    </citation>
    <scope>IDENTIFICATION</scope>
</reference>
<dbReference type="PROSITE" id="PS51192">
    <property type="entry name" value="HELICASE_ATP_BIND_1"/>
    <property type="match status" value="1"/>
</dbReference>
<dbReference type="SUPFAM" id="SSF52540">
    <property type="entry name" value="P-loop containing nucleoside triphosphate hydrolases"/>
    <property type="match status" value="1"/>
</dbReference>
<dbReference type="InterPro" id="IPR000629">
    <property type="entry name" value="RNA-helicase_DEAD-box_CS"/>
</dbReference>
<keyword evidence="4 7" id="KW-0347">Helicase</keyword>
<comment type="similarity">
    <text evidence="7">Belongs to the DEAD box helicase family.</text>
</comment>
<evidence type="ECO:0000259" key="10">
    <source>
        <dbReference type="PROSITE" id="PS51194"/>
    </source>
</evidence>
<dbReference type="Pfam" id="PF00270">
    <property type="entry name" value="DEAD"/>
    <property type="match status" value="1"/>
</dbReference>
<dbReference type="Gene3D" id="3.40.50.300">
    <property type="entry name" value="P-loop containing nucleotide triphosphate hydrolases"/>
    <property type="match status" value="2"/>
</dbReference>
<comment type="catalytic activity">
    <reaction evidence="6">
        <text>ATP + H2O = ADP + phosphate + H(+)</text>
        <dbReference type="Rhea" id="RHEA:13065"/>
        <dbReference type="ChEBI" id="CHEBI:15377"/>
        <dbReference type="ChEBI" id="CHEBI:15378"/>
        <dbReference type="ChEBI" id="CHEBI:30616"/>
        <dbReference type="ChEBI" id="CHEBI:43474"/>
        <dbReference type="ChEBI" id="CHEBI:456216"/>
        <dbReference type="EC" id="3.6.4.13"/>
    </reaction>
</comment>
<evidence type="ECO:0000256" key="3">
    <source>
        <dbReference type="ARBA" id="ARBA00022801"/>
    </source>
</evidence>
<dbReference type="CDD" id="cd18787">
    <property type="entry name" value="SF2_C_DEAD"/>
    <property type="match status" value="1"/>
</dbReference>
<dbReference type="FunFam" id="3.40.50.300:FF:000079">
    <property type="entry name" value="probable ATP-dependent RNA helicase DDX17"/>
    <property type="match status" value="1"/>
</dbReference>
<proteinExistence type="inferred from homology"/>
<name>A0A915EMQ3_9BILA</name>